<keyword evidence="2" id="KW-0808">Transferase</keyword>
<dbReference type="PANTHER" id="PTHR24355">
    <property type="entry name" value="G PROTEIN-COUPLED RECEPTOR KINASE/RIBOSOMAL PROTEIN S6 KINASE"/>
    <property type="match status" value="1"/>
</dbReference>
<keyword evidence="5" id="KW-0067">ATP-binding</keyword>
<protein>
    <submittedName>
        <fullName evidence="10">G protein-coupled receptor kinase</fullName>
    </submittedName>
</protein>
<dbReference type="Pfam" id="PF00069">
    <property type="entry name" value="Pkinase"/>
    <property type="match status" value="1"/>
</dbReference>
<dbReference type="SMART" id="SM00220">
    <property type="entry name" value="S_TKc"/>
    <property type="match status" value="1"/>
</dbReference>
<dbReference type="WBParaSite" id="BPAG_0001162401-mRNA-1">
    <property type="protein sequence ID" value="BPAG_0001162401-mRNA-1"/>
    <property type="gene ID" value="BPAG_0001162401"/>
</dbReference>
<evidence type="ECO:0000313" key="9">
    <source>
        <dbReference type="Proteomes" id="UP000278627"/>
    </source>
</evidence>
<proteinExistence type="predicted"/>
<evidence type="ECO:0000256" key="3">
    <source>
        <dbReference type="ARBA" id="ARBA00022741"/>
    </source>
</evidence>
<dbReference type="InterPro" id="IPR008271">
    <property type="entry name" value="Ser/Thr_kinase_AS"/>
</dbReference>
<sequence>MLDFSLGEHLTANVFMFESKQFIMNAASVKDYSYVVEKQPIGKLLFEQFCNTDERYARAWTFLCKVEEYETSDDDGESRRSLAKSIASLLSVENDAPCTSSDSLWCSFLSEDFIEKFTSIASDASHESEPSSGIFFEAYKSVQSFLADRSFQKFLETHYFHRYLQWKWLEKRPVNKHTFRLYRVLGKGGFGEVCACQVTCFSVNTLLLASLLDGSALLDFPILLSVRASGKMYALKKLEKKRVKKRHAETLSLNEKQILQKINSPFVVSLAYAYETKDSLCLVLTLMNGGDLKFHLYNLIPGGFDERRVQFYAAEITLGLQHLHKEHIIYRDLKPENILLDDYGCFNSLFCLEWGILIFSFKNEVSRNGKFEPSN</sequence>
<evidence type="ECO:0000256" key="4">
    <source>
        <dbReference type="ARBA" id="ARBA00022777"/>
    </source>
</evidence>
<keyword evidence="9" id="KW-1185">Reference proteome</keyword>
<dbReference type="Gene3D" id="1.10.167.10">
    <property type="entry name" value="Regulator of G-protein Signalling 4, domain 2"/>
    <property type="match status" value="1"/>
</dbReference>
<dbReference type="SUPFAM" id="SSF48097">
    <property type="entry name" value="Regulator of G-protein signaling, RGS"/>
    <property type="match status" value="1"/>
</dbReference>
<evidence type="ECO:0000256" key="1">
    <source>
        <dbReference type="ARBA" id="ARBA00022527"/>
    </source>
</evidence>
<dbReference type="STRING" id="6280.A0A0N4TSF5"/>
<dbReference type="GO" id="GO:0004674">
    <property type="term" value="F:protein serine/threonine kinase activity"/>
    <property type="evidence" value="ECO:0007669"/>
    <property type="project" value="UniProtKB-KW"/>
</dbReference>
<dbReference type="PROSITE" id="PS50011">
    <property type="entry name" value="PROTEIN_KINASE_DOM"/>
    <property type="match status" value="1"/>
</dbReference>
<evidence type="ECO:0000259" key="6">
    <source>
        <dbReference type="PROSITE" id="PS50011"/>
    </source>
</evidence>
<dbReference type="InterPro" id="IPR044926">
    <property type="entry name" value="RGS_subdomain_2"/>
</dbReference>
<evidence type="ECO:0000313" key="8">
    <source>
        <dbReference type="EMBL" id="VDN92772.1"/>
    </source>
</evidence>
<reference evidence="10" key="1">
    <citation type="submission" date="2017-02" db="UniProtKB">
        <authorList>
            <consortium name="WormBaseParasite"/>
        </authorList>
    </citation>
    <scope>IDENTIFICATION</scope>
</reference>
<dbReference type="PROSITE" id="PS50132">
    <property type="entry name" value="RGS"/>
    <property type="match status" value="1"/>
</dbReference>
<dbReference type="Gene3D" id="1.10.510.10">
    <property type="entry name" value="Transferase(Phosphotransferase) domain 1"/>
    <property type="match status" value="1"/>
</dbReference>
<dbReference type="SUPFAM" id="SSF56112">
    <property type="entry name" value="Protein kinase-like (PK-like)"/>
    <property type="match status" value="1"/>
</dbReference>
<dbReference type="Pfam" id="PF00615">
    <property type="entry name" value="RGS"/>
    <property type="match status" value="1"/>
</dbReference>
<dbReference type="InterPro" id="IPR000719">
    <property type="entry name" value="Prot_kinase_dom"/>
</dbReference>
<dbReference type="SMART" id="SM00315">
    <property type="entry name" value="RGS"/>
    <property type="match status" value="1"/>
</dbReference>
<keyword evidence="1" id="KW-0723">Serine/threonine-protein kinase</keyword>
<dbReference type="PROSITE" id="PS00108">
    <property type="entry name" value="PROTEIN_KINASE_ST"/>
    <property type="match status" value="1"/>
</dbReference>
<dbReference type="InterPro" id="IPR011009">
    <property type="entry name" value="Kinase-like_dom_sf"/>
</dbReference>
<dbReference type="Gene3D" id="3.30.200.20">
    <property type="entry name" value="Phosphorylase Kinase, domain 1"/>
    <property type="match status" value="2"/>
</dbReference>
<dbReference type="GO" id="GO:0009966">
    <property type="term" value="P:regulation of signal transduction"/>
    <property type="evidence" value="ECO:0007669"/>
    <property type="project" value="TreeGrafter"/>
</dbReference>
<gene>
    <name evidence="8" type="ORF">BPAG_LOCUS11586</name>
</gene>
<accession>A0A0N4TSF5</accession>
<keyword evidence="4" id="KW-0418">Kinase</keyword>
<dbReference type="InterPro" id="IPR016137">
    <property type="entry name" value="RGS"/>
</dbReference>
<name>A0A0N4TSF5_BRUPA</name>
<keyword evidence="3" id="KW-0547">Nucleotide-binding</keyword>
<evidence type="ECO:0000256" key="5">
    <source>
        <dbReference type="ARBA" id="ARBA00022840"/>
    </source>
</evidence>
<dbReference type="InterPro" id="IPR036305">
    <property type="entry name" value="RGS_sf"/>
</dbReference>
<evidence type="ECO:0000313" key="10">
    <source>
        <dbReference type="WBParaSite" id="BPAG_0001162401-mRNA-1"/>
    </source>
</evidence>
<evidence type="ECO:0000259" key="7">
    <source>
        <dbReference type="PROSITE" id="PS50132"/>
    </source>
</evidence>
<reference evidence="8 9" key="2">
    <citation type="submission" date="2018-11" db="EMBL/GenBank/DDBJ databases">
        <authorList>
            <consortium name="Pathogen Informatics"/>
        </authorList>
    </citation>
    <scope>NUCLEOTIDE SEQUENCE [LARGE SCALE GENOMIC DNA]</scope>
</reference>
<evidence type="ECO:0000256" key="2">
    <source>
        <dbReference type="ARBA" id="ARBA00022679"/>
    </source>
</evidence>
<dbReference type="GO" id="GO:0005737">
    <property type="term" value="C:cytoplasm"/>
    <property type="evidence" value="ECO:0007669"/>
    <property type="project" value="TreeGrafter"/>
</dbReference>
<dbReference type="AlphaFoldDB" id="A0A0N4TSF5"/>
<dbReference type="Proteomes" id="UP000278627">
    <property type="component" value="Unassembled WGS sequence"/>
</dbReference>
<feature type="domain" description="Protein kinase" evidence="6">
    <location>
        <begin position="179"/>
        <end position="375"/>
    </location>
</feature>
<dbReference type="GO" id="GO:0005524">
    <property type="term" value="F:ATP binding"/>
    <property type="evidence" value="ECO:0007669"/>
    <property type="project" value="UniProtKB-KW"/>
</dbReference>
<feature type="domain" description="RGS" evidence="7">
    <location>
        <begin position="38"/>
        <end position="164"/>
    </location>
</feature>
<dbReference type="PANTHER" id="PTHR24355:SF28">
    <property type="entry name" value="G PROTEIN-COUPLED RECEPTOR KINASE 2"/>
    <property type="match status" value="1"/>
</dbReference>
<organism evidence="10">
    <name type="scientific">Brugia pahangi</name>
    <name type="common">Filarial nematode worm</name>
    <dbReference type="NCBI Taxonomy" id="6280"/>
    <lineage>
        <taxon>Eukaryota</taxon>
        <taxon>Metazoa</taxon>
        <taxon>Ecdysozoa</taxon>
        <taxon>Nematoda</taxon>
        <taxon>Chromadorea</taxon>
        <taxon>Rhabditida</taxon>
        <taxon>Spirurina</taxon>
        <taxon>Spiruromorpha</taxon>
        <taxon>Filarioidea</taxon>
        <taxon>Onchocercidae</taxon>
        <taxon>Brugia</taxon>
    </lineage>
</organism>
<dbReference type="EMBL" id="UZAD01013237">
    <property type="protein sequence ID" value="VDN92772.1"/>
    <property type="molecule type" value="Genomic_DNA"/>
</dbReference>